<dbReference type="InterPro" id="IPR006145">
    <property type="entry name" value="PsdUridine_synth_RsuA/RluA"/>
</dbReference>
<evidence type="ECO:0000256" key="1">
    <source>
        <dbReference type="ARBA" id="ARBA00010876"/>
    </source>
</evidence>
<dbReference type="Gene3D" id="3.30.2350.10">
    <property type="entry name" value="Pseudouridine synthase"/>
    <property type="match status" value="1"/>
</dbReference>
<dbReference type="PANTHER" id="PTHR21600:SF87">
    <property type="entry name" value="RNA PSEUDOURIDYLATE SYNTHASE DOMAIN-CONTAINING PROTEIN 1"/>
    <property type="match status" value="1"/>
</dbReference>
<gene>
    <name evidence="3" type="primary">rluC_2</name>
    <name evidence="3" type="ORF">SDC9_11616</name>
</gene>
<dbReference type="SUPFAM" id="SSF55120">
    <property type="entry name" value="Pseudouridine synthase"/>
    <property type="match status" value="1"/>
</dbReference>
<dbReference type="PANTHER" id="PTHR21600">
    <property type="entry name" value="MITOCHONDRIAL RNA PSEUDOURIDINE SYNTHASE"/>
    <property type="match status" value="1"/>
</dbReference>
<comment type="caution">
    <text evidence="3">The sequence shown here is derived from an EMBL/GenBank/DDBJ whole genome shotgun (WGS) entry which is preliminary data.</text>
</comment>
<evidence type="ECO:0000259" key="2">
    <source>
        <dbReference type="Pfam" id="PF00849"/>
    </source>
</evidence>
<proteinExistence type="inferred from homology"/>
<accession>A0A644TJQ8</accession>
<dbReference type="InterPro" id="IPR020103">
    <property type="entry name" value="PsdUridine_synth_cat_dom_sf"/>
</dbReference>
<dbReference type="GO" id="GO:0003723">
    <property type="term" value="F:RNA binding"/>
    <property type="evidence" value="ECO:0007669"/>
    <property type="project" value="InterPro"/>
</dbReference>
<dbReference type="InterPro" id="IPR006224">
    <property type="entry name" value="PsdUridine_synth_RluA-like_CS"/>
</dbReference>
<dbReference type="AlphaFoldDB" id="A0A644TJQ8"/>
<dbReference type="InterPro" id="IPR050188">
    <property type="entry name" value="RluA_PseudoU_synthase"/>
</dbReference>
<protein>
    <submittedName>
        <fullName evidence="3">Ribosomal large subunit pseudouridine synthase C</fullName>
        <ecNumber evidence="3">5.4.99.24</ecNumber>
    </submittedName>
</protein>
<dbReference type="EMBL" id="VSSQ01000030">
    <property type="protein sequence ID" value="MPL65951.1"/>
    <property type="molecule type" value="Genomic_DNA"/>
</dbReference>
<dbReference type="CDD" id="cd02869">
    <property type="entry name" value="PseudoU_synth_RluA_like"/>
    <property type="match status" value="1"/>
</dbReference>
<dbReference type="InterPro" id="IPR006225">
    <property type="entry name" value="PsdUridine_synth_RluC/D"/>
</dbReference>
<feature type="domain" description="Pseudouridine synthase RsuA/RluA-like" evidence="2">
    <location>
        <begin position="18"/>
        <end position="164"/>
    </location>
</feature>
<sequence length="245" mass="27538">MLRLVNKKPDILFYDEFLLAVDKPAGMLSIPDRYDADAPVILNLLEKTYGKLLVVHRIDKDTSGVLLFARDQATHKALNALFHSRAIEKTYLALVRGRTEADQWVCELPLLADADKLHRSIVDKRRGKECLSRFETVERYEEYSLVRVRPETGRTHQVRVHCAASGYPIIADPLYGDGKPLLLSKIKRGWKGDSFEERPLLARTGLHAQALKLGHPKDGRELDLAAPLPKDLKAAIAQLGKASSR</sequence>
<dbReference type="PROSITE" id="PS01129">
    <property type="entry name" value="PSI_RLU"/>
    <property type="match status" value="1"/>
</dbReference>
<dbReference type="NCBIfam" id="TIGR00005">
    <property type="entry name" value="rluA_subfam"/>
    <property type="match status" value="1"/>
</dbReference>
<reference evidence="3" key="1">
    <citation type="submission" date="2019-08" db="EMBL/GenBank/DDBJ databases">
        <authorList>
            <person name="Kucharzyk K."/>
            <person name="Murdoch R.W."/>
            <person name="Higgins S."/>
            <person name="Loffler F."/>
        </authorList>
    </citation>
    <scope>NUCLEOTIDE SEQUENCE</scope>
</reference>
<dbReference type="EC" id="5.4.99.24" evidence="3"/>
<organism evidence="3">
    <name type="scientific">bioreactor metagenome</name>
    <dbReference type="NCBI Taxonomy" id="1076179"/>
    <lineage>
        <taxon>unclassified sequences</taxon>
        <taxon>metagenomes</taxon>
        <taxon>ecological metagenomes</taxon>
    </lineage>
</organism>
<name>A0A644TJQ8_9ZZZZ</name>
<dbReference type="Pfam" id="PF00849">
    <property type="entry name" value="PseudoU_synth_2"/>
    <property type="match status" value="1"/>
</dbReference>
<evidence type="ECO:0000313" key="3">
    <source>
        <dbReference type="EMBL" id="MPL65951.1"/>
    </source>
</evidence>
<keyword evidence="3" id="KW-0413">Isomerase</keyword>
<comment type="similarity">
    <text evidence="1">Belongs to the pseudouridine synthase RluA family.</text>
</comment>
<dbReference type="GO" id="GO:0160141">
    <property type="term" value="F:23S rRNA pseudouridine(955/2504/2580) synthase activity"/>
    <property type="evidence" value="ECO:0007669"/>
    <property type="project" value="UniProtKB-EC"/>
</dbReference>
<dbReference type="GO" id="GO:0000455">
    <property type="term" value="P:enzyme-directed rRNA pseudouridine synthesis"/>
    <property type="evidence" value="ECO:0007669"/>
    <property type="project" value="TreeGrafter"/>
</dbReference>